<sequence>MKVLNKTIEKVNIRALVNNYILEIIGEDIQHFGITKYKLCNLILIKFSLKYRSNYFQEMSFESKSYLQFALHKENITYYNELKKGVDMNESEMIREIFSSYAILPAFLREIHLFKEKISFLMTAQKEYRVLKLHTKFGVVEGRIEEVLRDKESDYLKVIVNGSDYFVSQLEVIN</sequence>
<reference evidence="1" key="1">
    <citation type="submission" date="2013-10" db="EMBL/GenBank/DDBJ databases">
        <title>The Genome Sequence of Fusobacterium nucleatum CTI-6.</title>
        <authorList>
            <consortium name="The Broad Institute Genomics Platform"/>
            <person name="Earl A."/>
            <person name="Ward D."/>
            <person name="Feldgarden M."/>
            <person name="Gevers D."/>
            <person name="Kostic A."/>
            <person name="Garrett W."/>
            <person name="Young S.K."/>
            <person name="Zeng Q."/>
            <person name="Gargeya S."/>
            <person name="Fitzgerald M."/>
            <person name="Abouelleil A."/>
            <person name="Alvarado L."/>
            <person name="Berlin A.M."/>
            <person name="Chapman S.B."/>
            <person name="Gainer-Dewar J."/>
            <person name="Goldberg J."/>
            <person name="Gnerre S."/>
            <person name="Griggs A."/>
            <person name="Gujja S."/>
            <person name="Hansen M."/>
            <person name="Howarth C."/>
            <person name="Imamovic A."/>
            <person name="Ireland A."/>
            <person name="Larimer J."/>
            <person name="McCowan C."/>
            <person name="Murphy C."/>
            <person name="Pearson M."/>
            <person name="Poon T.W."/>
            <person name="Priest M."/>
            <person name="Roberts A."/>
            <person name="Saif S."/>
            <person name="Shea T."/>
            <person name="Sykes S."/>
            <person name="Wortman J."/>
            <person name="Nusbaum C."/>
            <person name="Birren B."/>
        </authorList>
    </citation>
    <scope>NUCLEOTIDE SEQUENCE [LARGE SCALE GENOMIC DNA]</scope>
    <source>
        <strain evidence="1">CTI-6</strain>
    </source>
</reference>
<dbReference type="PATRIC" id="fig|1316587.3.peg.1902"/>
<evidence type="ECO:0000313" key="1">
    <source>
        <dbReference type="EMBL" id="ERT46454.1"/>
    </source>
</evidence>
<dbReference type="AlphaFoldDB" id="U7TQA1"/>
<dbReference type="EMBL" id="AXNV01000021">
    <property type="protein sequence ID" value="ERT46454.1"/>
    <property type="molecule type" value="Genomic_DNA"/>
</dbReference>
<comment type="caution">
    <text evidence="1">The sequence shown here is derived from an EMBL/GenBank/DDBJ whole genome shotgun (WGS) entry which is preliminary data.</text>
</comment>
<organism evidence="1">
    <name type="scientific">Fusobacterium nucleatum CTI-6</name>
    <dbReference type="NCBI Taxonomy" id="1316587"/>
    <lineage>
        <taxon>Bacteria</taxon>
        <taxon>Fusobacteriati</taxon>
        <taxon>Fusobacteriota</taxon>
        <taxon>Fusobacteriia</taxon>
        <taxon>Fusobacteriales</taxon>
        <taxon>Fusobacteriaceae</taxon>
        <taxon>Fusobacterium</taxon>
    </lineage>
</organism>
<proteinExistence type="predicted"/>
<gene>
    <name evidence="1" type="ORF">HMPREF1767_01912</name>
</gene>
<accession>U7TQA1</accession>
<protein>
    <submittedName>
        <fullName evidence="1">Uncharacterized protein</fullName>
    </submittedName>
</protein>
<name>U7TQA1_FUSNU</name>